<reference evidence="3 5" key="2">
    <citation type="journal article" date="2013" name="J. Biotechnol.">
        <title>Establishment and interpretation of the genome sequence of the phytopathogenic fungus Rhizoctonia solani AG1-IB isolate 7/3/14.</title>
        <authorList>
            <person name="Wibberg D.W."/>
            <person name="Jelonek L.J."/>
            <person name="Rupp O.R."/>
            <person name="Hennig M.H."/>
            <person name="Eikmeyer F.E."/>
            <person name="Goesmann A.G."/>
            <person name="Hartmann A.H."/>
            <person name="Borriss R.B."/>
            <person name="Grosch R.G."/>
            <person name="Puehler A.P."/>
            <person name="Schlueter A.S."/>
        </authorList>
    </citation>
    <scope>NUCLEOTIDE SEQUENCE [LARGE SCALE GENOMIC DNA]</scope>
    <source>
        <strain evidence="5">AG1-IB / isolate 7/3/14</strain>
        <strain evidence="3">Isolate 7/3/14</strain>
    </source>
</reference>
<evidence type="ECO:0000313" key="6">
    <source>
        <dbReference type="Proteomes" id="UP000059188"/>
    </source>
</evidence>
<evidence type="ECO:0000259" key="2">
    <source>
        <dbReference type="PROSITE" id="PS50090"/>
    </source>
</evidence>
<reference evidence="4 6" key="3">
    <citation type="submission" date="2014-11" db="EMBL/GenBank/DDBJ databases">
        <authorList>
            <person name="Wibberg Daniel"/>
        </authorList>
    </citation>
    <scope>NUCLEOTIDE SEQUENCE [LARGE SCALE GENOMIC DNA]</scope>
    <source>
        <strain evidence="4">Rhizoctonia solani AG1-IB 7/3/14</strain>
    </source>
</reference>
<dbReference type="Gene3D" id="1.10.10.60">
    <property type="entry name" value="Homeodomain-like"/>
    <property type="match status" value="1"/>
</dbReference>
<feature type="compositionally biased region" description="Polar residues" evidence="1">
    <location>
        <begin position="200"/>
        <end position="211"/>
    </location>
</feature>
<dbReference type="Proteomes" id="UP000059188">
    <property type="component" value="Unassembled WGS sequence"/>
</dbReference>
<proteinExistence type="predicted"/>
<dbReference type="PROSITE" id="PS50090">
    <property type="entry name" value="MYB_LIKE"/>
    <property type="match status" value="1"/>
</dbReference>
<feature type="compositionally biased region" description="Basic and acidic residues" evidence="1">
    <location>
        <begin position="135"/>
        <end position="144"/>
    </location>
</feature>
<accession>M5C6U9</accession>
<evidence type="ECO:0000313" key="3">
    <source>
        <dbReference type="EMBL" id="CCO35126.1"/>
    </source>
</evidence>
<dbReference type="PANTHER" id="PTHR22705:SF0">
    <property type="entry name" value="ZZ-TYPE ZINC FINGER-CONTAINING PROTEIN 3"/>
    <property type="match status" value="1"/>
</dbReference>
<feature type="region of interest" description="Disordered" evidence="1">
    <location>
        <begin position="130"/>
        <end position="177"/>
    </location>
</feature>
<dbReference type="SMART" id="SM00717">
    <property type="entry name" value="SANT"/>
    <property type="match status" value="1"/>
</dbReference>
<dbReference type="EMBL" id="CAOJ01014107">
    <property type="protein sequence ID" value="CCO35126.1"/>
    <property type="molecule type" value="Genomic_DNA"/>
</dbReference>
<reference evidence="3" key="1">
    <citation type="submission" date="2012-10" db="EMBL/GenBank/DDBJ databases">
        <authorList>
            <person name="Jelonek L."/>
        </authorList>
    </citation>
    <scope>NUCLEOTIDE SEQUENCE</scope>
    <source>
        <strain evidence="3">Isolate 7/3/14</strain>
    </source>
</reference>
<dbReference type="STRING" id="1108050.M5C6U9"/>
<dbReference type="InterPro" id="IPR037830">
    <property type="entry name" value="ZZZ3"/>
</dbReference>
<organism evidence="3 5">
    <name type="scientific">Thanatephorus cucumeris (strain AG1-IB / isolate 7/3/14)</name>
    <name type="common">Lettuce bottom rot fungus</name>
    <name type="synonym">Rhizoctonia solani</name>
    <dbReference type="NCBI Taxonomy" id="1108050"/>
    <lineage>
        <taxon>Eukaryota</taxon>
        <taxon>Fungi</taxon>
        <taxon>Dikarya</taxon>
        <taxon>Basidiomycota</taxon>
        <taxon>Agaricomycotina</taxon>
        <taxon>Agaricomycetes</taxon>
        <taxon>Cantharellales</taxon>
        <taxon>Ceratobasidiaceae</taxon>
        <taxon>Rhizoctonia</taxon>
        <taxon>Rhizoctonia solani AG-1</taxon>
    </lineage>
</organism>
<feature type="region of interest" description="Disordered" evidence="1">
    <location>
        <begin position="344"/>
        <end position="392"/>
    </location>
</feature>
<keyword evidence="6" id="KW-1185">Reference proteome</keyword>
<dbReference type="Proteomes" id="UP000012065">
    <property type="component" value="Unassembled WGS sequence"/>
</dbReference>
<dbReference type="InterPro" id="IPR009057">
    <property type="entry name" value="Homeodomain-like_sf"/>
</dbReference>
<name>M5C6U9_THACB</name>
<dbReference type="InterPro" id="IPR001005">
    <property type="entry name" value="SANT/Myb"/>
</dbReference>
<dbReference type="SUPFAM" id="SSF46689">
    <property type="entry name" value="Homeodomain-like"/>
    <property type="match status" value="1"/>
</dbReference>
<feature type="region of interest" description="Disordered" evidence="1">
    <location>
        <begin position="195"/>
        <end position="241"/>
    </location>
</feature>
<feature type="compositionally biased region" description="Low complexity" evidence="1">
    <location>
        <begin position="151"/>
        <end position="164"/>
    </location>
</feature>
<dbReference type="OrthoDB" id="424753at2759"/>
<evidence type="ECO:0000313" key="5">
    <source>
        <dbReference type="Proteomes" id="UP000012065"/>
    </source>
</evidence>
<evidence type="ECO:0000313" key="4">
    <source>
        <dbReference type="EMBL" id="CEL54893.1"/>
    </source>
</evidence>
<evidence type="ECO:0000256" key="1">
    <source>
        <dbReference type="SAM" id="MobiDB-lite"/>
    </source>
</evidence>
<protein>
    <recommendedName>
        <fullName evidence="2">Myb-like domain-containing protein</fullName>
    </recommendedName>
</protein>
<sequence>MDPIIEYNNVENISDLDASVANLDKFIQAQRSALCRVQDGTQSLEELKRQALTHPGIVLGNVMAGGDSSLKFSNAGLELNTNIPELDWTLFGTNDFQPVTRETGTSRIGKMKAHISEFRQALALAPPLPAELLDNDGRDAGERDKKRRRITSISRASAAASSSSLRLPHLEEPYNTKRQTSPLVGICRSPELGCPPTLSPGASSRNSTNPPTAAYHMYTDRSHSQQRTWASKTADDKAHELSSPATPMALDMTLTQPDEDSPAPMIEEFVMDVPDGEGHSTFKQNWSLAEQHTLERLLVEIPSTVKFRWVRISEAMGGTRTPRQVASRVQKYYEKMRKLGVTVNSAEMGGGGRGGSKATQNLDAPPSVRSRNSSTRGKPKIGPQYTKSGRRR</sequence>
<dbReference type="EMBL" id="LN679118">
    <property type="protein sequence ID" value="CEL54893.1"/>
    <property type="molecule type" value="Genomic_DNA"/>
</dbReference>
<gene>
    <name evidence="3" type="ORF">BN14_09241</name>
    <name evidence="4" type="ORF">RSOLAG1IB_07385</name>
</gene>
<dbReference type="HOGENOM" id="CLU_704335_0_0_1"/>
<dbReference type="AlphaFoldDB" id="M5C6U9"/>
<dbReference type="PANTHER" id="PTHR22705">
    <property type="entry name" value="ZINC FINGER, ZZ DOMAIN CONTAINING 3"/>
    <property type="match status" value="1"/>
</dbReference>
<feature type="domain" description="Myb-like" evidence="2">
    <location>
        <begin position="283"/>
        <end position="333"/>
    </location>
</feature>